<name>A0A1H3ATU8_9BACL</name>
<organism evidence="5 6">
    <name type="scientific">Marininema mesophilum</name>
    <dbReference type="NCBI Taxonomy" id="1048340"/>
    <lineage>
        <taxon>Bacteria</taxon>
        <taxon>Bacillati</taxon>
        <taxon>Bacillota</taxon>
        <taxon>Bacilli</taxon>
        <taxon>Bacillales</taxon>
        <taxon>Thermoactinomycetaceae</taxon>
        <taxon>Marininema</taxon>
    </lineage>
</organism>
<keyword evidence="6" id="KW-1185">Reference proteome</keyword>
<accession>A0A1H3ATU8</accession>
<feature type="domain" description="TauD/TfdA-like" evidence="4">
    <location>
        <begin position="61"/>
        <end position="351"/>
    </location>
</feature>
<dbReference type="Gene3D" id="3.60.130.10">
    <property type="entry name" value="Clavaminate synthase-like"/>
    <property type="match status" value="1"/>
</dbReference>
<reference evidence="5 6" key="1">
    <citation type="submission" date="2016-10" db="EMBL/GenBank/DDBJ databases">
        <authorList>
            <person name="de Groot N.N."/>
        </authorList>
    </citation>
    <scope>NUCLEOTIDE SEQUENCE [LARGE SCALE GENOMIC DNA]</scope>
    <source>
        <strain evidence="5 6">DSM 45610</strain>
    </source>
</reference>
<dbReference type="SUPFAM" id="SSF51197">
    <property type="entry name" value="Clavaminate synthase-like"/>
    <property type="match status" value="1"/>
</dbReference>
<dbReference type="InterPro" id="IPR050411">
    <property type="entry name" value="AlphaKG_dependent_hydroxylases"/>
</dbReference>
<evidence type="ECO:0000259" key="4">
    <source>
        <dbReference type="Pfam" id="PF02668"/>
    </source>
</evidence>
<dbReference type="EMBL" id="FNNQ01000014">
    <property type="protein sequence ID" value="SDX33097.1"/>
    <property type="molecule type" value="Genomic_DNA"/>
</dbReference>
<dbReference type="InterPro" id="IPR003819">
    <property type="entry name" value="TauD/TfdA-like"/>
</dbReference>
<sequence>MEEKKEKTTIQKGVIGRMKKPSWKKKSFQLGSSPISAREIVGTSHFNGNENGKLPLIIQPTIPDVDLTGWYKNNEAWVEENLLHYGGLLFRGFNIGKQEDFNRFIQEVCPQVMTYKEGATPRTKLSEQVYTSTEFPASQRIELHNELSYVHNWPRKIWFCSIKNAQKGGETPIADVRNVYKRISEETRARFVEKGWMLVRNFGEKLGLPWQDVFQTDSLKEVEEYCENHGITLEFLGNNQLRTKQVRPTEEIHPLTKEPLWFNHMVFWHESSLDSQVREMLLAEFGRDRLPFNTYYGDGEQIEDEVIAEIRAAYQAETIAFPWEEGDVLMLDNMMVAHGRNSFEGERKVLVSMGEPIQR</sequence>
<comment type="cofactor">
    <cofactor evidence="1">
        <name>Fe(2+)</name>
        <dbReference type="ChEBI" id="CHEBI:29033"/>
    </cofactor>
</comment>
<keyword evidence="2" id="KW-0560">Oxidoreductase</keyword>
<dbReference type="STRING" id="1048340.SAMN05444487_11456"/>
<evidence type="ECO:0000256" key="3">
    <source>
        <dbReference type="ARBA" id="ARBA00023194"/>
    </source>
</evidence>
<proteinExistence type="predicted"/>
<dbReference type="OrthoDB" id="9769888at2"/>
<dbReference type="PANTHER" id="PTHR10696">
    <property type="entry name" value="GAMMA-BUTYROBETAINE HYDROXYLASE-RELATED"/>
    <property type="match status" value="1"/>
</dbReference>
<evidence type="ECO:0000313" key="6">
    <source>
        <dbReference type="Proteomes" id="UP000198534"/>
    </source>
</evidence>
<dbReference type="GO" id="GO:0051213">
    <property type="term" value="F:dioxygenase activity"/>
    <property type="evidence" value="ECO:0007669"/>
    <property type="project" value="UniProtKB-KW"/>
</dbReference>
<evidence type="ECO:0000256" key="2">
    <source>
        <dbReference type="ARBA" id="ARBA00023002"/>
    </source>
</evidence>
<evidence type="ECO:0000256" key="1">
    <source>
        <dbReference type="ARBA" id="ARBA00001954"/>
    </source>
</evidence>
<gene>
    <name evidence="5" type="ORF">SAMN05444487_11456</name>
</gene>
<dbReference type="AlphaFoldDB" id="A0A1H3ATU8"/>
<dbReference type="GO" id="GO:0017000">
    <property type="term" value="P:antibiotic biosynthetic process"/>
    <property type="evidence" value="ECO:0007669"/>
    <property type="project" value="UniProtKB-KW"/>
</dbReference>
<dbReference type="Pfam" id="PF02668">
    <property type="entry name" value="TauD"/>
    <property type="match status" value="1"/>
</dbReference>
<dbReference type="PANTHER" id="PTHR10696:SF56">
    <property type="entry name" value="TAUD_TFDA-LIKE DOMAIN-CONTAINING PROTEIN"/>
    <property type="match status" value="1"/>
</dbReference>
<keyword evidence="3" id="KW-0045">Antibiotic biosynthesis</keyword>
<dbReference type="Proteomes" id="UP000198534">
    <property type="component" value="Unassembled WGS sequence"/>
</dbReference>
<dbReference type="InterPro" id="IPR042098">
    <property type="entry name" value="TauD-like_sf"/>
</dbReference>
<evidence type="ECO:0000313" key="5">
    <source>
        <dbReference type="EMBL" id="SDX33097.1"/>
    </source>
</evidence>
<protein>
    <submittedName>
        <fullName evidence="5">Taurine dioxygenase, alpha-ketoglutarate-dependent</fullName>
    </submittedName>
</protein>
<keyword evidence="5" id="KW-0223">Dioxygenase</keyword>